<keyword evidence="4" id="KW-1185">Reference proteome</keyword>
<dbReference type="InterPro" id="IPR027417">
    <property type="entry name" value="P-loop_NTPase"/>
</dbReference>
<dbReference type="AlphaFoldDB" id="A0A3Q9BM39"/>
<proteinExistence type="predicted"/>
<dbReference type="InterPro" id="IPR026866">
    <property type="entry name" value="CR006_AAA"/>
</dbReference>
<name>A0A3Q9BM39_9LACT</name>
<organism evidence="3 4">
    <name type="scientific">Jeotgalibaca ciconiae</name>
    <dbReference type="NCBI Taxonomy" id="2496265"/>
    <lineage>
        <taxon>Bacteria</taxon>
        <taxon>Bacillati</taxon>
        <taxon>Bacillota</taxon>
        <taxon>Bacilli</taxon>
        <taxon>Lactobacillales</taxon>
        <taxon>Carnobacteriaceae</taxon>
        <taxon>Jeotgalibaca</taxon>
    </lineage>
</organism>
<keyword evidence="1" id="KW-0175">Coiled coil</keyword>
<dbReference type="Pfam" id="PF13166">
    <property type="entry name" value="AAA_13"/>
    <property type="match status" value="1"/>
</dbReference>
<gene>
    <name evidence="3" type="ORF">EJN90_07025</name>
</gene>
<evidence type="ECO:0000313" key="3">
    <source>
        <dbReference type="EMBL" id="AZP04403.1"/>
    </source>
</evidence>
<sequence>MLSNIFLRNVASYNEVGTKFKDLKKVNFIYGNNGTGKSTLSRGFLNIEDVVYSDCIYEGNIIGERLVYNKNFIDENFKSDNDIPGIFTLGRDDVEKQIELDEIQKNIEKNKEDKIKAQDNITITQGKIEENQQNFNDLIWSKKSDKTNRISALYQHAFIGLHGSKQRFYNEYCNQVVSNGSELINIDELFKSAEVVFSEEQSALSKIPALEIKYESGSKIFSKSIIGKEDLEYAHLVEKLNIHTWVHEGYKTIQENDLDYCPFCRSELKEEITNYLTEYFNEKFEKEIVELNKEIIKYKEYAENVILYLEELQALDNKYLEKIMVEKILLKIKAKNQENLKYLSEKEKAPSNKIELKLFEQELAELNEQLTIDNEKIEVHNNTVRKLGEEKERILRNIWRVFLSSTEVEYKNFKKEQKKLNGRLEGLKEAVDTKDEYIIENQEKYEKIKESIFGISSTVIAINKQLHLYGFKNFKLRAAEDEGKYKIVRENGEDANKTLSEGEKTFITFLYYYHRVKSVENKKLLFIDDPISSLDSTILYIVSTLVKDLIENSDEYKIEQLFISTHNTYFFKEITYKVNNCCYFIIRKNAKDGSYVKRYEKNPITTSYEALWKELIELKDSSANIIQNVMRRILENYFKFLGGIELDSLIKYFDEDEKIIVSSLIKWTHDGSHHIQEDLYIQQQSDMNEKYFNIFSELFIKSGNEGHLRMMLDKCITEDIENPFKLLEKHSA</sequence>
<dbReference type="OrthoDB" id="9795565at2"/>
<dbReference type="SUPFAM" id="SSF52540">
    <property type="entry name" value="P-loop containing nucleoside triphosphate hydrolases"/>
    <property type="match status" value="1"/>
</dbReference>
<accession>A0A3Q9BM39</accession>
<dbReference type="KEGG" id="jeh:EJN90_07025"/>
<feature type="coiled-coil region" evidence="1">
    <location>
        <begin position="349"/>
        <end position="430"/>
    </location>
</feature>
<dbReference type="RefSeq" id="WP_126109784.1">
    <property type="nucleotide sequence ID" value="NZ_CP034465.1"/>
</dbReference>
<dbReference type="Proteomes" id="UP000273326">
    <property type="component" value="Chromosome"/>
</dbReference>
<evidence type="ECO:0000256" key="1">
    <source>
        <dbReference type="SAM" id="Coils"/>
    </source>
</evidence>
<dbReference type="EMBL" id="CP034465">
    <property type="protein sequence ID" value="AZP04403.1"/>
    <property type="molecule type" value="Genomic_DNA"/>
</dbReference>
<evidence type="ECO:0000313" key="4">
    <source>
        <dbReference type="Proteomes" id="UP000273326"/>
    </source>
</evidence>
<dbReference type="Gene3D" id="3.40.50.300">
    <property type="entry name" value="P-loop containing nucleotide triphosphate hydrolases"/>
    <property type="match status" value="2"/>
</dbReference>
<evidence type="ECO:0000259" key="2">
    <source>
        <dbReference type="Pfam" id="PF13166"/>
    </source>
</evidence>
<feature type="domain" description="Protein CR006 P-loop" evidence="2">
    <location>
        <begin position="9"/>
        <end position="699"/>
    </location>
</feature>
<reference evidence="4" key="1">
    <citation type="submission" date="2018-12" db="EMBL/GenBank/DDBJ databases">
        <title>Complete genome sequencing of Jeotgalibaca sp. H21T32.</title>
        <authorList>
            <person name="Bae J.-W."/>
            <person name="Lee S.-Y."/>
        </authorList>
    </citation>
    <scope>NUCLEOTIDE SEQUENCE [LARGE SCALE GENOMIC DNA]</scope>
    <source>
        <strain evidence="4">H21T32</strain>
    </source>
</reference>
<feature type="coiled-coil region" evidence="1">
    <location>
        <begin position="281"/>
        <end position="318"/>
    </location>
</feature>
<protein>
    <recommendedName>
        <fullName evidence="2">Protein CR006 P-loop domain-containing protein</fullName>
    </recommendedName>
</protein>